<keyword evidence="1" id="KW-0614">Plasmid</keyword>
<dbReference type="EMBL" id="CP083975">
    <property type="protein sequence ID" value="UZF48048.1"/>
    <property type="molecule type" value="Genomic_DNA"/>
</dbReference>
<dbReference type="Proteomes" id="UP001162740">
    <property type="component" value="Plasmid pGD02.2.1"/>
</dbReference>
<gene>
    <name evidence="1" type="ORF">KUM34_027000</name>
</gene>
<organism evidence="1 2">
    <name type="scientific">Rhodococcus rhodochrous</name>
    <dbReference type="NCBI Taxonomy" id="1829"/>
    <lineage>
        <taxon>Bacteria</taxon>
        <taxon>Bacillati</taxon>
        <taxon>Actinomycetota</taxon>
        <taxon>Actinomycetes</taxon>
        <taxon>Mycobacteriales</taxon>
        <taxon>Nocardiaceae</taxon>
        <taxon>Rhodococcus</taxon>
    </lineage>
</organism>
<evidence type="ECO:0000313" key="2">
    <source>
        <dbReference type="Proteomes" id="UP001162740"/>
    </source>
</evidence>
<evidence type="ECO:0000313" key="1">
    <source>
        <dbReference type="EMBL" id="UZF48048.1"/>
    </source>
</evidence>
<accession>A0AA46X0X0</accession>
<sequence length="72" mass="7407">MGTELARLRKQMFEQDNDIAFLKERLGILGRQSTESRAGASDVPPDAIAEAAGVGRLAAPSPAAPNSCAGPG</sequence>
<name>A0AA46X0X0_RHORH</name>
<reference evidence="1 2" key="1">
    <citation type="journal article" date="2021" name="Front. Microbiol.">
        <title>Bacterial Transformation of Aromatic Monomers in Softwood Black Liquor.</title>
        <authorList>
            <person name="Navas L.E."/>
            <person name="Dexter G."/>
            <person name="Liu J."/>
            <person name="Levy-Booth D."/>
            <person name="Cho M."/>
            <person name="Jang S.K."/>
            <person name="Mansfield S.D."/>
            <person name="Renneckar S."/>
            <person name="Mohn W.W."/>
            <person name="Eltis L.D."/>
        </authorList>
    </citation>
    <scope>NUCLEOTIDE SEQUENCE [LARGE SCALE GENOMIC DNA]</scope>
    <source>
        <strain evidence="1 2">GD02</strain>
    </source>
</reference>
<dbReference type="AlphaFoldDB" id="A0AA46X0X0"/>
<proteinExistence type="predicted"/>
<dbReference type="RefSeq" id="WP_155418975.1">
    <property type="nucleotide sequence ID" value="NZ_CBJNPB010000124.1"/>
</dbReference>
<geneLocation type="plasmid" evidence="1 2">
    <name>pGD02.2.1</name>
</geneLocation>
<protein>
    <submittedName>
        <fullName evidence="1">Uncharacterized protein</fullName>
    </submittedName>
</protein>